<keyword evidence="1" id="KW-0472">Membrane</keyword>
<sequence>NEEKFNNNNFEFVLERNLTQYPYKIYRYKNAKPIVSVIKTNFVSFEELDEEFIDNLARENKNTEIIIPFISKEKINITNNYSTLDFTIKRENPDIVEVNFDEFTGEEGILFKEFYYPSWKAKEFPSEENLEVYQTANNMMLILPSKGTKRVIFYQSKLFLDYFGIAVSLLSLILIAASGSSIISASSFIVTFFLLLTLIIIQ</sequence>
<reference evidence="2" key="1">
    <citation type="journal article" date="2014" name="Front. Microbiol.">
        <title>High frequency of phylogenetically diverse reductive dehalogenase-homologous genes in deep subseafloor sedimentary metagenomes.</title>
        <authorList>
            <person name="Kawai M."/>
            <person name="Futagami T."/>
            <person name="Toyoda A."/>
            <person name="Takaki Y."/>
            <person name="Nishi S."/>
            <person name="Hori S."/>
            <person name="Arai W."/>
            <person name="Tsubouchi T."/>
            <person name="Morono Y."/>
            <person name="Uchiyama I."/>
            <person name="Ito T."/>
            <person name="Fujiyama A."/>
            <person name="Inagaki F."/>
            <person name="Takami H."/>
        </authorList>
    </citation>
    <scope>NUCLEOTIDE SEQUENCE</scope>
    <source>
        <strain evidence="2">Expedition CK06-06</strain>
    </source>
</reference>
<feature type="non-terminal residue" evidence="2">
    <location>
        <position position="1"/>
    </location>
</feature>
<name>X1KB99_9ZZZZ</name>
<keyword evidence="1" id="KW-1133">Transmembrane helix</keyword>
<accession>X1KB99</accession>
<proteinExistence type="predicted"/>
<organism evidence="2">
    <name type="scientific">marine sediment metagenome</name>
    <dbReference type="NCBI Taxonomy" id="412755"/>
    <lineage>
        <taxon>unclassified sequences</taxon>
        <taxon>metagenomes</taxon>
        <taxon>ecological metagenomes</taxon>
    </lineage>
</organism>
<evidence type="ECO:0000256" key="1">
    <source>
        <dbReference type="SAM" id="Phobius"/>
    </source>
</evidence>
<feature type="transmembrane region" description="Helical" evidence="1">
    <location>
        <begin position="182"/>
        <end position="201"/>
    </location>
</feature>
<comment type="caution">
    <text evidence="2">The sequence shown here is derived from an EMBL/GenBank/DDBJ whole genome shotgun (WGS) entry which is preliminary data.</text>
</comment>
<gene>
    <name evidence="2" type="ORF">S06H3_11897</name>
</gene>
<evidence type="ECO:0000313" key="2">
    <source>
        <dbReference type="EMBL" id="GAI04307.1"/>
    </source>
</evidence>
<keyword evidence="1" id="KW-0812">Transmembrane</keyword>
<feature type="transmembrane region" description="Helical" evidence="1">
    <location>
        <begin position="158"/>
        <end position="176"/>
    </location>
</feature>
<dbReference type="AlphaFoldDB" id="X1KB99"/>
<dbReference type="EMBL" id="BARV01005851">
    <property type="protein sequence ID" value="GAI04307.1"/>
    <property type="molecule type" value="Genomic_DNA"/>
</dbReference>
<protein>
    <submittedName>
        <fullName evidence="2">Uncharacterized protein</fullName>
    </submittedName>
</protein>